<dbReference type="AlphaFoldDB" id="W6JV19"/>
<protein>
    <submittedName>
        <fullName evidence="3">Putative D-alanyl-D-alanine carboxypeptidase</fullName>
        <ecNumber evidence="3">3.4.16.4</ecNumber>
    </submittedName>
</protein>
<evidence type="ECO:0000313" key="3">
    <source>
        <dbReference type="EMBL" id="CCH72822.1"/>
    </source>
</evidence>
<dbReference type="Pfam" id="PF00144">
    <property type="entry name" value="Beta-lactamase"/>
    <property type="match status" value="1"/>
</dbReference>
<dbReference type="EC" id="3.4.16.4" evidence="3"/>
<dbReference type="InterPro" id="IPR012338">
    <property type="entry name" value="Beta-lactam/transpept-like"/>
</dbReference>
<dbReference type="STRING" id="1193182.BN11_20025"/>
<dbReference type="Gene3D" id="3.40.710.10">
    <property type="entry name" value="DD-peptidase/beta-lactamase superfamily"/>
    <property type="match status" value="1"/>
</dbReference>
<feature type="chain" id="PRO_5039579423" evidence="1">
    <location>
        <begin position="31"/>
        <end position="408"/>
    </location>
</feature>
<dbReference type="InterPro" id="IPR001466">
    <property type="entry name" value="Beta-lactam-related"/>
</dbReference>
<keyword evidence="3" id="KW-0378">Hydrolase</keyword>
<dbReference type="PANTHER" id="PTHR43283">
    <property type="entry name" value="BETA-LACTAMASE-RELATED"/>
    <property type="match status" value="1"/>
</dbReference>
<evidence type="ECO:0000313" key="4">
    <source>
        <dbReference type="Proteomes" id="UP000035763"/>
    </source>
</evidence>
<comment type="caution">
    <text evidence="3">The sequence shown here is derived from an EMBL/GenBank/DDBJ whole genome shotgun (WGS) entry which is preliminary data.</text>
</comment>
<keyword evidence="3" id="KW-0645">Protease</keyword>
<sequence length="408" mass="43537">MGRPLTCRMAGGTVVAIAAGLIATAAPGVAADRASEPTPADLAARLDQRLPRPVLPPITGGQRIPSVQEALDALVAEGAVGTVGAIQRGARHREWASGKKRIWNDAPVGAYAPFRVASNTKTMVATLVMQLVERGEWRLSDRVNDLAPGLLAHHGNITLEQLLSHTSGMPDGVTQALIAHMDEPTWDGFFAALGDPYTDREIITAALAQPWLATPGTQFNYSNAGYVVLGQLLQRHTGRSLAALMQERIFVPSGMTKAEFATRPGMPSAALHDAAFTKWRWYSLKNFNPDLFSAAGATVASSRDMVKFANALNNGRLVRKATLASMRTPRTPDGYGLGMYRIPDPCRPGGLVYGHDGLSFGTASYALSSADGTRQVVIGLTGRAYVNGVRPIPWDVNTPLLALFAETC</sequence>
<keyword evidence="1" id="KW-0732">Signal</keyword>
<dbReference type="SUPFAM" id="SSF56601">
    <property type="entry name" value="beta-lactamase/transpeptidase-like"/>
    <property type="match status" value="1"/>
</dbReference>
<keyword evidence="3" id="KW-0121">Carboxypeptidase</keyword>
<gene>
    <name evidence="3" type="ORF">BN11_20025</name>
</gene>
<organism evidence="3 4">
    <name type="scientific">Nostocoides australiense Ben110</name>
    <dbReference type="NCBI Taxonomy" id="1193182"/>
    <lineage>
        <taxon>Bacteria</taxon>
        <taxon>Bacillati</taxon>
        <taxon>Actinomycetota</taxon>
        <taxon>Actinomycetes</taxon>
        <taxon>Micrococcales</taxon>
        <taxon>Intrasporangiaceae</taxon>
        <taxon>Nostocoides</taxon>
    </lineage>
</organism>
<feature type="domain" description="Beta-lactamase-related" evidence="2">
    <location>
        <begin position="72"/>
        <end position="365"/>
    </location>
</feature>
<dbReference type="InterPro" id="IPR050789">
    <property type="entry name" value="Diverse_Enzym_Activities"/>
</dbReference>
<dbReference type="Proteomes" id="UP000035763">
    <property type="component" value="Unassembled WGS sequence"/>
</dbReference>
<accession>W6JV19</accession>
<dbReference type="GO" id="GO:0009002">
    <property type="term" value="F:serine-type D-Ala-D-Ala carboxypeptidase activity"/>
    <property type="evidence" value="ECO:0007669"/>
    <property type="project" value="UniProtKB-EC"/>
</dbReference>
<dbReference type="EMBL" id="CAJA01000112">
    <property type="protein sequence ID" value="CCH72822.1"/>
    <property type="molecule type" value="Genomic_DNA"/>
</dbReference>
<reference evidence="3 4" key="1">
    <citation type="journal article" date="2013" name="ISME J.">
        <title>A metabolic model for members of the genus Tetrasphaera involved in enhanced biological phosphorus removal.</title>
        <authorList>
            <person name="Kristiansen R."/>
            <person name="Nguyen H.T.T."/>
            <person name="Saunders A.M."/>
            <person name="Nielsen J.L."/>
            <person name="Wimmer R."/>
            <person name="Le V.Q."/>
            <person name="McIlroy S.J."/>
            <person name="Petrovski S."/>
            <person name="Seviour R.J."/>
            <person name="Calteau A."/>
            <person name="Nielsen K.L."/>
            <person name="Nielsen P.H."/>
        </authorList>
    </citation>
    <scope>NUCLEOTIDE SEQUENCE [LARGE SCALE GENOMIC DNA]</scope>
    <source>
        <strain evidence="3 4">Ben110</strain>
    </source>
</reference>
<evidence type="ECO:0000256" key="1">
    <source>
        <dbReference type="SAM" id="SignalP"/>
    </source>
</evidence>
<keyword evidence="4" id="KW-1185">Reference proteome</keyword>
<name>W6JV19_9MICO</name>
<evidence type="ECO:0000259" key="2">
    <source>
        <dbReference type="Pfam" id="PF00144"/>
    </source>
</evidence>
<proteinExistence type="predicted"/>
<dbReference type="PANTHER" id="PTHR43283:SF7">
    <property type="entry name" value="BETA-LACTAMASE-RELATED DOMAIN-CONTAINING PROTEIN"/>
    <property type="match status" value="1"/>
</dbReference>
<feature type="signal peptide" evidence="1">
    <location>
        <begin position="1"/>
        <end position="30"/>
    </location>
</feature>